<evidence type="ECO:0000256" key="1">
    <source>
        <dbReference type="ARBA" id="ARBA00004141"/>
    </source>
</evidence>
<feature type="transmembrane region" description="Helical" evidence="6">
    <location>
        <begin position="156"/>
        <end position="175"/>
    </location>
</feature>
<comment type="subcellular location">
    <subcellularLocation>
        <location evidence="1">Membrane</location>
        <topology evidence="1">Multi-pass membrane protein</topology>
    </subcellularLocation>
</comment>
<organism evidence="8 9">
    <name type="scientific">Mesorhizobium denitrificans</name>
    <dbReference type="NCBI Taxonomy" id="2294114"/>
    <lineage>
        <taxon>Bacteria</taxon>
        <taxon>Pseudomonadati</taxon>
        <taxon>Pseudomonadota</taxon>
        <taxon>Alphaproteobacteria</taxon>
        <taxon>Hyphomicrobiales</taxon>
        <taxon>Phyllobacteriaceae</taxon>
        <taxon>Mesorhizobium</taxon>
    </lineage>
</organism>
<feature type="transmembrane region" description="Helical" evidence="6">
    <location>
        <begin position="41"/>
        <end position="59"/>
    </location>
</feature>
<keyword evidence="9" id="KW-1185">Reference proteome</keyword>
<feature type="compositionally biased region" description="Basic and acidic residues" evidence="5">
    <location>
        <begin position="377"/>
        <end position="394"/>
    </location>
</feature>
<feature type="transmembrane region" description="Helical" evidence="6">
    <location>
        <begin position="272"/>
        <end position="301"/>
    </location>
</feature>
<feature type="region of interest" description="Disordered" evidence="5">
    <location>
        <begin position="360"/>
        <end position="400"/>
    </location>
</feature>
<evidence type="ECO:0000259" key="7">
    <source>
        <dbReference type="Pfam" id="PF04932"/>
    </source>
</evidence>
<accession>A0A371X228</accession>
<dbReference type="Proteomes" id="UP000262379">
    <property type="component" value="Unassembled WGS sequence"/>
</dbReference>
<dbReference type="PANTHER" id="PTHR37422:SF13">
    <property type="entry name" value="LIPOPOLYSACCHARIDE BIOSYNTHESIS PROTEIN PA4999-RELATED"/>
    <property type="match status" value="1"/>
</dbReference>
<dbReference type="InterPro" id="IPR007016">
    <property type="entry name" value="O-antigen_ligase-rel_domated"/>
</dbReference>
<sequence length="400" mass="44572">MWLRGRAGPIRAPDIGVLFFCIWATISVAVVHGISFAMQPSGILLIETMGAYLLARIYIRDAEDFSNMVGFVTKLVLLLFPFAAYEWFTGNKPLLWAFGLIFKTVESAPQPRSGFWRVQGPFEHSILFGLFCASVLALAAMVPINGQKSGTRKTPAIVVFLTALSSMSSAPIAALAMQSMLMLWNRILRSFPSRWKILGIAALAAYLVVEFGSNQTPVQFYISKFTFDQQTGWVRLLIWEFGSASVLNHPLFGVGFGEWERPVWMPSSIDNFWLVIAVRYGIPGVAFLLGACLWMIFAVGFKKGFDEKLENYRLAYLISTASCMIIGTTVHFWAAPYSWFLFLVGTGAWMLDVKGDGVSDASGRARARGRSPSGRASHQEKPGRYSDETAPQEKRNRRVR</sequence>
<dbReference type="RefSeq" id="WP_116625838.1">
    <property type="nucleotide sequence ID" value="NZ_QURN01000028.1"/>
</dbReference>
<keyword evidence="3 6" id="KW-1133">Transmembrane helix</keyword>
<evidence type="ECO:0000256" key="4">
    <source>
        <dbReference type="ARBA" id="ARBA00023136"/>
    </source>
</evidence>
<evidence type="ECO:0000256" key="3">
    <source>
        <dbReference type="ARBA" id="ARBA00022989"/>
    </source>
</evidence>
<evidence type="ECO:0000313" key="8">
    <source>
        <dbReference type="EMBL" id="RFC63269.1"/>
    </source>
</evidence>
<keyword evidence="8" id="KW-0436">Ligase</keyword>
<feature type="transmembrane region" description="Helical" evidence="6">
    <location>
        <begin position="195"/>
        <end position="212"/>
    </location>
</feature>
<comment type="caution">
    <text evidence="8">The sequence shown here is derived from an EMBL/GenBank/DDBJ whole genome shotgun (WGS) entry which is preliminary data.</text>
</comment>
<proteinExistence type="predicted"/>
<dbReference type="Pfam" id="PF04932">
    <property type="entry name" value="Wzy_C"/>
    <property type="match status" value="1"/>
</dbReference>
<dbReference type="PANTHER" id="PTHR37422">
    <property type="entry name" value="TEICHURONIC ACID BIOSYNTHESIS PROTEIN TUAE"/>
    <property type="match status" value="1"/>
</dbReference>
<feature type="domain" description="O-antigen ligase-related" evidence="7">
    <location>
        <begin position="157"/>
        <end position="289"/>
    </location>
</feature>
<reference evidence="9" key="1">
    <citation type="submission" date="2018-08" db="EMBL/GenBank/DDBJ databases">
        <authorList>
            <person name="Im W.T."/>
        </authorList>
    </citation>
    <scope>NUCLEOTIDE SEQUENCE [LARGE SCALE GENOMIC DNA]</scope>
    <source>
        <strain evidence="9">LA-28</strain>
    </source>
</reference>
<keyword evidence="4 6" id="KW-0472">Membrane</keyword>
<feature type="transmembrane region" description="Helical" evidence="6">
    <location>
        <begin position="71"/>
        <end position="88"/>
    </location>
</feature>
<evidence type="ECO:0000256" key="5">
    <source>
        <dbReference type="SAM" id="MobiDB-lite"/>
    </source>
</evidence>
<feature type="compositionally biased region" description="Low complexity" evidence="5">
    <location>
        <begin position="360"/>
        <end position="376"/>
    </location>
</feature>
<dbReference type="InterPro" id="IPR051533">
    <property type="entry name" value="WaaL-like"/>
</dbReference>
<protein>
    <submittedName>
        <fullName evidence="8">O-antigen ligase domain-containing protein</fullName>
    </submittedName>
</protein>
<evidence type="ECO:0000256" key="6">
    <source>
        <dbReference type="SAM" id="Phobius"/>
    </source>
</evidence>
<evidence type="ECO:0000313" key="9">
    <source>
        <dbReference type="Proteomes" id="UP000262379"/>
    </source>
</evidence>
<dbReference type="EMBL" id="QURN01000028">
    <property type="protein sequence ID" value="RFC63269.1"/>
    <property type="molecule type" value="Genomic_DNA"/>
</dbReference>
<dbReference type="GO" id="GO:0016874">
    <property type="term" value="F:ligase activity"/>
    <property type="evidence" value="ECO:0007669"/>
    <property type="project" value="UniProtKB-KW"/>
</dbReference>
<keyword evidence="2 6" id="KW-0812">Transmembrane</keyword>
<gene>
    <name evidence="8" type="ORF">DY251_20855</name>
</gene>
<feature type="transmembrane region" description="Helical" evidence="6">
    <location>
        <begin position="126"/>
        <end position="144"/>
    </location>
</feature>
<feature type="transmembrane region" description="Helical" evidence="6">
    <location>
        <begin position="12"/>
        <end position="35"/>
    </location>
</feature>
<dbReference type="GO" id="GO:0016020">
    <property type="term" value="C:membrane"/>
    <property type="evidence" value="ECO:0007669"/>
    <property type="project" value="UniProtKB-SubCell"/>
</dbReference>
<feature type="transmembrane region" description="Helical" evidence="6">
    <location>
        <begin position="313"/>
        <end position="334"/>
    </location>
</feature>
<evidence type="ECO:0000256" key="2">
    <source>
        <dbReference type="ARBA" id="ARBA00022692"/>
    </source>
</evidence>
<dbReference type="AlphaFoldDB" id="A0A371X228"/>
<name>A0A371X228_9HYPH</name>